<dbReference type="InterPro" id="IPR044032">
    <property type="entry name" value="TssC1_C"/>
</dbReference>
<feature type="domain" description="TssC1 C-terminal" evidence="2">
    <location>
        <begin position="382"/>
        <end position="491"/>
    </location>
</feature>
<protein>
    <submittedName>
        <fullName evidence="3">Type VI secretion system protein ImpD/type VI secretion system protein ImpC</fullName>
    </submittedName>
</protein>
<sequence length="499" mass="54425">MALRDAVLSGRFFGGGAPVGAVADFLAEADPGAVLHGWLGPDRLRAIAAGPDRRAVLEETLDRDIAALDAAISRQLDAILHHPRLTRLEGSWRGLHWLVEGFVQDRLVKVRLLPARWAELARDLDRAVEFDQSALFRKIYEEEFGSAGGEPYGMLCADYEIRPGPGLEHPVDDVAALGHLAAVAAAAFCPMVFPASPALVGLDSFNEATTAFTLNEALRGPDRARWRSLALREDTRFLSLVLPRTLGRPAWAEDGTRADRFRYREQASAPGNRVWTTPVFAFASVAARAFARYRWPAEIRGAEPGWDATGGVVESLVHERFRSDPPGPPPRPPLELSLTDEQERQAAEGELIAFCGLDGLPEGSFGAVPSLHRPPKMTTQVADANQRLSSQLNSVLCVSRFAHIVKLMGRDMVGAFMSAEDVESRLQQWLNKHISGLIGGSEVAARYPLRDAKVEVRERPGRPGSYGCTVLLQPHYQLDEVGASFRLVTDLSAPRAAAA</sequence>
<dbReference type="PANTHER" id="PTHR35565">
    <property type="entry name" value="CYTOPLASMIC PROTEIN-RELATED"/>
    <property type="match status" value="1"/>
</dbReference>
<evidence type="ECO:0000259" key="1">
    <source>
        <dbReference type="Pfam" id="PF05943"/>
    </source>
</evidence>
<dbReference type="Pfam" id="PF18945">
    <property type="entry name" value="VipB_2"/>
    <property type="match status" value="1"/>
</dbReference>
<dbReference type="RefSeq" id="WP_111396288.1">
    <property type="nucleotide sequence ID" value="NZ_QKYU01000001.1"/>
</dbReference>
<dbReference type="InterPro" id="IPR010269">
    <property type="entry name" value="T6SS_TssC-like"/>
</dbReference>
<evidence type="ECO:0000259" key="2">
    <source>
        <dbReference type="Pfam" id="PF18945"/>
    </source>
</evidence>
<dbReference type="AlphaFoldDB" id="A0A2W7IW74"/>
<feature type="domain" description="TssC1 N-terminal" evidence="1">
    <location>
        <begin position="62"/>
        <end position="372"/>
    </location>
</feature>
<evidence type="ECO:0000313" key="3">
    <source>
        <dbReference type="EMBL" id="PZW51008.1"/>
    </source>
</evidence>
<proteinExistence type="predicted"/>
<dbReference type="InterPro" id="IPR044031">
    <property type="entry name" value="TssC1_N"/>
</dbReference>
<dbReference type="Pfam" id="PF05943">
    <property type="entry name" value="VipB"/>
    <property type="match status" value="1"/>
</dbReference>
<comment type="caution">
    <text evidence="3">The sequence shown here is derived from an EMBL/GenBank/DDBJ whole genome shotgun (WGS) entry which is preliminary data.</text>
</comment>
<dbReference type="PANTHER" id="PTHR35565:SF3">
    <property type="entry name" value="TYPE VI SECRETION SYSTEM SHEATH PROTEIN TSSC1"/>
    <property type="match status" value="1"/>
</dbReference>
<reference evidence="3 4" key="1">
    <citation type="submission" date="2018-06" db="EMBL/GenBank/DDBJ databases">
        <title>Genomic Encyclopedia of Archaeal and Bacterial Type Strains, Phase II (KMG-II): from individual species to whole genera.</title>
        <authorList>
            <person name="Goeker M."/>
        </authorList>
    </citation>
    <scope>NUCLEOTIDE SEQUENCE [LARGE SCALE GENOMIC DNA]</scope>
    <source>
        <strain evidence="3 4">DSM 24525</strain>
    </source>
</reference>
<keyword evidence="4" id="KW-1185">Reference proteome</keyword>
<organism evidence="3 4">
    <name type="scientific">Humitalea rosea</name>
    <dbReference type="NCBI Taxonomy" id="990373"/>
    <lineage>
        <taxon>Bacteria</taxon>
        <taxon>Pseudomonadati</taxon>
        <taxon>Pseudomonadota</taxon>
        <taxon>Alphaproteobacteria</taxon>
        <taxon>Acetobacterales</taxon>
        <taxon>Roseomonadaceae</taxon>
        <taxon>Humitalea</taxon>
    </lineage>
</organism>
<name>A0A2W7IW74_9PROT</name>
<dbReference type="OrthoDB" id="9764000at2"/>
<evidence type="ECO:0000313" key="4">
    <source>
        <dbReference type="Proteomes" id="UP000249688"/>
    </source>
</evidence>
<dbReference type="Proteomes" id="UP000249688">
    <property type="component" value="Unassembled WGS sequence"/>
</dbReference>
<gene>
    <name evidence="3" type="ORF">C8P66_101225</name>
</gene>
<dbReference type="NCBIfam" id="TIGR03355">
    <property type="entry name" value="VI_chp_2"/>
    <property type="match status" value="1"/>
</dbReference>
<dbReference type="EMBL" id="QKYU01000001">
    <property type="protein sequence ID" value="PZW51008.1"/>
    <property type="molecule type" value="Genomic_DNA"/>
</dbReference>
<accession>A0A2W7IW74</accession>